<dbReference type="PANTHER" id="PTHR21535">
    <property type="entry name" value="MAGNESIUM AND COBALT TRANSPORT PROTEIN/MITOCHONDRIAL IMPORT INNER MEMBRANE TRANSLOCASE SUBUNIT TIM8"/>
    <property type="match status" value="1"/>
</dbReference>
<protein>
    <recommendedName>
        <fullName evidence="9">Mg2+ transporter protein</fullName>
    </recommendedName>
</protein>
<comment type="caution">
    <text evidence="7">The sequence shown here is derived from an EMBL/GenBank/DDBJ whole genome shotgun (WGS) entry which is preliminary data.</text>
</comment>
<dbReference type="OrthoDB" id="29879at2759"/>
<dbReference type="EMBL" id="JAPQKS010000007">
    <property type="protein sequence ID" value="KAJ5219591.1"/>
    <property type="molecule type" value="Genomic_DNA"/>
</dbReference>
<dbReference type="CDD" id="cd12829">
    <property type="entry name" value="Alr1p-like"/>
    <property type="match status" value="1"/>
</dbReference>
<reference evidence="7" key="2">
    <citation type="journal article" date="2023" name="IMA Fungus">
        <title>Comparative genomic study of the Penicillium genus elucidates a diverse pangenome and 15 lateral gene transfer events.</title>
        <authorList>
            <person name="Petersen C."/>
            <person name="Sorensen T."/>
            <person name="Nielsen M.R."/>
            <person name="Sondergaard T.E."/>
            <person name="Sorensen J.L."/>
            <person name="Fitzpatrick D.A."/>
            <person name="Frisvad J.C."/>
            <person name="Nielsen K.L."/>
        </authorList>
    </citation>
    <scope>NUCLEOTIDE SEQUENCE</scope>
    <source>
        <strain evidence="7">IBT 19713</strain>
    </source>
</reference>
<keyword evidence="8" id="KW-1185">Reference proteome</keyword>
<feature type="transmembrane region" description="Helical" evidence="6">
    <location>
        <begin position="309"/>
        <end position="328"/>
    </location>
</feature>
<feature type="transmembrane region" description="Helical" evidence="6">
    <location>
        <begin position="340"/>
        <end position="361"/>
    </location>
</feature>
<dbReference type="Gene3D" id="3.30.460.20">
    <property type="entry name" value="CorA soluble domain-like"/>
    <property type="match status" value="1"/>
</dbReference>
<reference evidence="7" key="1">
    <citation type="submission" date="2022-11" db="EMBL/GenBank/DDBJ databases">
        <authorList>
            <person name="Petersen C."/>
        </authorList>
    </citation>
    <scope>NUCLEOTIDE SEQUENCE</scope>
    <source>
        <strain evidence="7">IBT 19713</strain>
    </source>
</reference>
<keyword evidence="4 6" id="KW-1133">Transmembrane helix</keyword>
<dbReference type="InterPro" id="IPR044089">
    <property type="entry name" value="Alr1-like"/>
</dbReference>
<keyword evidence="3 6" id="KW-0812">Transmembrane</keyword>
<name>A0A9W9TEE9_9EURO</name>
<organism evidence="7 8">
    <name type="scientific">Penicillium chermesinum</name>
    <dbReference type="NCBI Taxonomy" id="63820"/>
    <lineage>
        <taxon>Eukaryota</taxon>
        <taxon>Fungi</taxon>
        <taxon>Dikarya</taxon>
        <taxon>Ascomycota</taxon>
        <taxon>Pezizomycotina</taxon>
        <taxon>Eurotiomycetes</taxon>
        <taxon>Eurotiomycetidae</taxon>
        <taxon>Eurotiales</taxon>
        <taxon>Aspergillaceae</taxon>
        <taxon>Penicillium</taxon>
    </lineage>
</organism>
<sequence>MQEKPNMPHFKLLNTATGDVISSPSWDELLSHAQAIDMLSAAQDIQRVDGPSPGLAPPLWWLDVRDAKKMDVASVAQTLSIHPLTAEDVVVQEPREKVEVFRNYYLISLQTLLDFNAEAIVPSSAPFFILVFQNSVVTFSASPCPHVDAVHRRIHKMHNPSILSSDWIGYALIDNIIDSFEPSSRAAEHESDAIEDQVFISRFDDLHALLPRIEALRRKITHIARCLLGKVDVLSALVKRCESPHGGPIFPGGEYLLYLGDVQDHLETGLSNLEHLDEIVARSQANCLAQLSANNLRISLTINRAIGKITLFASILGPCHLLASLFGMNVQVPGEEAGGLGWFFGIMGIMLVFTVVVVTVAKRMRLW</sequence>
<dbReference type="Pfam" id="PF01544">
    <property type="entry name" value="CorA"/>
    <property type="match status" value="1"/>
</dbReference>
<evidence type="ECO:0000256" key="1">
    <source>
        <dbReference type="ARBA" id="ARBA00004141"/>
    </source>
</evidence>
<dbReference type="Proteomes" id="UP001150941">
    <property type="component" value="Unassembled WGS sequence"/>
</dbReference>
<dbReference type="GO" id="GO:0015095">
    <property type="term" value="F:magnesium ion transmembrane transporter activity"/>
    <property type="evidence" value="ECO:0007669"/>
    <property type="project" value="InterPro"/>
</dbReference>
<keyword evidence="5 6" id="KW-0472">Membrane</keyword>
<dbReference type="InterPro" id="IPR045861">
    <property type="entry name" value="CorA_cytoplasmic_dom"/>
</dbReference>
<evidence type="ECO:0000256" key="4">
    <source>
        <dbReference type="ARBA" id="ARBA00022989"/>
    </source>
</evidence>
<proteinExistence type="inferred from homology"/>
<accession>A0A9W9TEE9</accession>
<dbReference type="RefSeq" id="XP_058326421.1">
    <property type="nucleotide sequence ID" value="XM_058478091.1"/>
</dbReference>
<dbReference type="GO" id="GO:0010961">
    <property type="term" value="P:intracellular magnesium ion homeostasis"/>
    <property type="evidence" value="ECO:0007669"/>
    <property type="project" value="TreeGrafter"/>
</dbReference>
<gene>
    <name evidence="7" type="ORF">N7468_008795</name>
</gene>
<evidence type="ECO:0000256" key="6">
    <source>
        <dbReference type="SAM" id="Phobius"/>
    </source>
</evidence>
<comment type="similarity">
    <text evidence="2">Belongs to the CorA metal ion transporter (MIT) (TC 1.A.35) family.</text>
</comment>
<dbReference type="InterPro" id="IPR045863">
    <property type="entry name" value="CorA_TM1_TM2"/>
</dbReference>
<dbReference type="SUPFAM" id="SSF143865">
    <property type="entry name" value="CorA soluble domain-like"/>
    <property type="match status" value="1"/>
</dbReference>
<dbReference type="GeneID" id="83205394"/>
<evidence type="ECO:0000313" key="7">
    <source>
        <dbReference type="EMBL" id="KAJ5219591.1"/>
    </source>
</evidence>
<evidence type="ECO:0008006" key="9">
    <source>
        <dbReference type="Google" id="ProtNLM"/>
    </source>
</evidence>
<evidence type="ECO:0000256" key="5">
    <source>
        <dbReference type="ARBA" id="ARBA00023136"/>
    </source>
</evidence>
<dbReference type="PANTHER" id="PTHR21535:SF55">
    <property type="entry name" value="MAGNESIUM TRANSPORTER ALR1-RELATED"/>
    <property type="match status" value="1"/>
</dbReference>
<comment type="subcellular location">
    <subcellularLocation>
        <location evidence="1">Membrane</location>
        <topology evidence="1">Multi-pass membrane protein</topology>
    </subcellularLocation>
</comment>
<evidence type="ECO:0000256" key="3">
    <source>
        <dbReference type="ARBA" id="ARBA00022692"/>
    </source>
</evidence>
<dbReference type="AlphaFoldDB" id="A0A9W9TEE9"/>
<dbReference type="GO" id="GO:0005886">
    <property type="term" value="C:plasma membrane"/>
    <property type="evidence" value="ECO:0007669"/>
    <property type="project" value="TreeGrafter"/>
</dbReference>
<evidence type="ECO:0000313" key="8">
    <source>
        <dbReference type="Proteomes" id="UP001150941"/>
    </source>
</evidence>
<dbReference type="Gene3D" id="1.20.58.340">
    <property type="entry name" value="Magnesium transport protein CorA, transmembrane region"/>
    <property type="match status" value="2"/>
</dbReference>
<dbReference type="InterPro" id="IPR002523">
    <property type="entry name" value="MgTranspt_CorA/ZnTranspt_ZntB"/>
</dbReference>
<dbReference type="SUPFAM" id="SSF144083">
    <property type="entry name" value="Magnesium transport protein CorA, transmembrane region"/>
    <property type="match status" value="1"/>
</dbReference>
<evidence type="ECO:0000256" key="2">
    <source>
        <dbReference type="ARBA" id="ARBA00009765"/>
    </source>
</evidence>